<keyword evidence="3" id="KW-0804">Transcription</keyword>
<dbReference type="InterPro" id="IPR009057">
    <property type="entry name" value="Homeodomain-like_sf"/>
</dbReference>
<dbReference type="SMART" id="SM00342">
    <property type="entry name" value="HTH_ARAC"/>
    <property type="match status" value="1"/>
</dbReference>
<evidence type="ECO:0000259" key="5">
    <source>
        <dbReference type="PROSITE" id="PS01124"/>
    </source>
</evidence>
<evidence type="ECO:0000259" key="6">
    <source>
        <dbReference type="PROSITE" id="PS50110"/>
    </source>
</evidence>
<comment type="caution">
    <text evidence="7">The sequence shown here is derived from an EMBL/GenBank/DDBJ whole genome shotgun (WGS) entry which is preliminary data.</text>
</comment>
<sequence>MYKILVVDDDVVIHEGMRDHIRWGELGYHLLVIYERGLITREALESYQPDVLLTDIYMPFVYGLELVEYVTRHHPRTKLIILTGHDDLDKDRENLQNWNKINEQMQASLPLLRMMFLNQWVAGDLTEEKIFERMKDFDISLSGKYISASVIDLDDTEEIQAKYPDTDNALLLFAIQNICEEISQTYGEHPVVFNNYLGQIVLLFSGEEALSLMDMVEKASIHILQAVKDYLKLSISVGIGLPWAGTKVLHLSYEGALSALDFRFLLGRNQVIPIYDMAPKERVSVYSTKSQSAQLANALKTGNSEDMHAIIHLFFEKLISGNIPMKECCMHIQILLFAVMDVWQELHISEDQILKKNIFEEIIKMKTLQEAKHWFIQVFEITRAFIVQKRTDTGTLLAGKAKQFILDNLTDPGLTSSIVCKHLSISASYFCIIFKNYTNMTFIEFLTLGRINKAKELLWQTSLKTYEIAELAGYKDAHYFSIAFRKSTGMSPTQFRESRNRGNEDGF</sequence>
<feature type="domain" description="Response regulatory" evidence="6">
    <location>
        <begin position="3"/>
        <end position="122"/>
    </location>
</feature>
<evidence type="ECO:0000256" key="2">
    <source>
        <dbReference type="ARBA" id="ARBA00023125"/>
    </source>
</evidence>
<dbReference type="PANTHER" id="PTHR43280">
    <property type="entry name" value="ARAC-FAMILY TRANSCRIPTIONAL REGULATOR"/>
    <property type="match status" value="1"/>
</dbReference>
<gene>
    <name evidence="7" type="ORF">P5G65_11205</name>
</gene>
<dbReference type="Pfam" id="PF00072">
    <property type="entry name" value="Response_reg"/>
    <property type="match status" value="1"/>
</dbReference>
<dbReference type="Proteomes" id="UP001355653">
    <property type="component" value="Unassembled WGS sequence"/>
</dbReference>
<dbReference type="Gene3D" id="3.40.50.2300">
    <property type="match status" value="1"/>
</dbReference>
<dbReference type="RefSeq" id="WP_164819385.1">
    <property type="nucleotide sequence ID" value="NZ_JAROBY010000016.1"/>
</dbReference>
<dbReference type="Pfam" id="PF12833">
    <property type="entry name" value="HTH_18"/>
    <property type="match status" value="1"/>
</dbReference>
<evidence type="ECO:0000313" key="7">
    <source>
        <dbReference type="EMBL" id="MEB4794467.1"/>
    </source>
</evidence>
<reference evidence="7 8" key="1">
    <citation type="submission" date="2023-03" db="EMBL/GenBank/DDBJ databases">
        <title>Bacillus Genome Sequencing.</title>
        <authorList>
            <person name="Dunlap C."/>
        </authorList>
    </citation>
    <scope>NUCLEOTIDE SEQUENCE [LARGE SCALE GENOMIC DNA]</scope>
    <source>
        <strain evidence="7 8">NRS-1351</strain>
    </source>
</reference>
<proteinExistence type="predicted"/>
<dbReference type="PROSITE" id="PS01124">
    <property type="entry name" value="HTH_ARAC_FAMILY_2"/>
    <property type="match status" value="1"/>
</dbReference>
<keyword evidence="4" id="KW-0597">Phosphoprotein</keyword>
<dbReference type="InterPro" id="IPR018060">
    <property type="entry name" value="HTH_AraC"/>
</dbReference>
<dbReference type="EMBL" id="JAROBY010000016">
    <property type="protein sequence ID" value="MEB4794467.1"/>
    <property type="molecule type" value="Genomic_DNA"/>
</dbReference>
<feature type="domain" description="HTH araC/xylS-type" evidence="5">
    <location>
        <begin position="399"/>
        <end position="498"/>
    </location>
</feature>
<evidence type="ECO:0000256" key="4">
    <source>
        <dbReference type="PROSITE-ProRule" id="PRU00169"/>
    </source>
</evidence>
<dbReference type="InterPro" id="IPR041522">
    <property type="entry name" value="CdaR_GGDEF"/>
</dbReference>
<keyword evidence="1" id="KW-0805">Transcription regulation</keyword>
<organism evidence="7 8">
    <name type="scientific">Paenibacillus chondroitinus</name>
    <dbReference type="NCBI Taxonomy" id="59842"/>
    <lineage>
        <taxon>Bacteria</taxon>
        <taxon>Bacillati</taxon>
        <taxon>Bacillota</taxon>
        <taxon>Bacilli</taxon>
        <taxon>Bacillales</taxon>
        <taxon>Paenibacillaceae</taxon>
        <taxon>Paenibacillus</taxon>
    </lineage>
</organism>
<evidence type="ECO:0000256" key="3">
    <source>
        <dbReference type="ARBA" id="ARBA00023163"/>
    </source>
</evidence>
<keyword evidence="2" id="KW-0238">DNA-binding</keyword>
<dbReference type="InterPro" id="IPR011006">
    <property type="entry name" value="CheY-like_superfamily"/>
</dbReference>
<evidence type="ECO:0000313" key="8">
    <source>
        <dbReference type="Proteomes" id="UP001355653"/>
    </source>
</evidence>
<dbReference type="SUPFAM" id="SSF52172">
    <property type="entry name" value="CheY-like"/>
    <property type="match status" value="1"/>
</dbReference>
<feature type="modified residue" description="4-aspartylphosphate" evidence="4">
    <location>
        <position position="55"/>
    </location>
</feature>
<accession>A0ABU6DAZ5</accession>
<dbReference type="PANTHER" id="PTHR43280:SF28">
    <property type="entry name" value="HTH-TYPE TRANSCRIPTIONAL ACTIVATOR RHAS"/>
    <property type="match status" value="1"/>
</dbReference>
<dbReference type="Pfam" id="PF17853">
    <property type="entry name" value="GGDEF_2"/>
    <property type="match status" value="1"/>
</dbReference>
<name>A0ABU6DAZ5_9BACL</name>
<dbReference type="Gene3D" id="1.10.10.60">
    <property type="entry name" value="Homeodomain-like"/>
    <property type="match status" value="2"/>
</dbReference>
<protein>
    <submittedName>
        <fullName evidence="7">Helix-turn-helix domain-containing protein</fullName>
    </submittedName>
</protein>
<keyword evidence="8" id="KW-1185">Reference proteome</keyword>
<dbReference type="SUPFAM" id="SSF46689">
    <property type="entry name" value="Homeodomain-like"/>
    <property type="match status" value="1"/>
</dbReference>
<dbReference type="PROSITE" id="PS50110">
    <property type="entry name" value="RESPONSE_REGULATORY"/>
    <property type="match status" value="1"/>
</dbReference>
<dbReference type="InterPro" id="IPR001789">
    <property type="entry name" value="Sig_transdc_resp-reg_receiver"/>
</dbReference>
<evidence type="ECO:0000256" key="1">
    <source>
        <dbReference type="ARBA" id="ARBA00023015"/>
    </source>
</evidence>